<keyword evidence="10 13" id="KW-0472">Membrane</keyword>
<evidence type="ECO:0000256" key="11">
    <source>
        <dbReference type="ARBA" id="ARBA00031389"/>
    </source>
</evidence>
<evidence type="ECO:0000256" key="9">
    <source>
        <dbReference type="ARBA" id="ARBA00022989"/>
    </source>
</evidence>
<dbReference type="GO" id="GO:0042773">
    <property type="term" value="P:ATP synthesis coupled electron transport"/>
    <property type="evidence" value="ECO:0007669"/>
    <property type="project" value="TreeGrafter"/>
</dbReference>
<dbReference type="InterPro" id="IPR011759">
    <property type="entry name" value="Cyt_c_oxidase_su2_TM_dom"/>
</dbReference>
<evidence type="ECO:0000256" key="2">
    <source>
        <dbReference type="ARBA" id="ARBA00007866"/>
    </source>
</evidence>
<dbReference type="Gene3D" id="2.60.40.420">
    <property type="entry name" value="Cupredoxins - blue copper proteins"/>
    <property type="match status" value="1"/>
</dbReference>
<evidence type="ECO:0000256" key="4">
    <source>
        <dbReference type="ARBA" id="ARBA00022448"/>
    </source>
</evidence>
<protein>
    <recommendedName>
        <fullName evidence="3">cytochrome-c oxidase</fullName>
        <ecNumber evidence="3">7.1.1.9</ecNumber>
    </recommendedName>
    <alternativeName>
        <fullName evidence="11">Cytochrome c oxidase polypeptide II</fullName>
    </alternativeName>
</protein>
<dbReference type="AlphaFoldDB" id="A0A7C3PML1"/>
<feature type="domain" description="Cytochrome oxidase subunit II transmembrane region profile" evidence="15">
    <location>
        <begin position="24"/>
        <end position="121"/>
    </location>
</feature>
<dbReference type="InterPro" id="IPR008972">
    <property type="entry name" value="Cupredoxin"/>
</dbReference>
<feature type="compositionally biased region" description="Basic and acidic residues" evidence="12">
    <location>
        <begin position="320"/>
        <end position="329"/>
    </location>
</feature>
<dbReference type="PROSITE" id="PS50999">
    <property type="entry name" value="COX2_TM"/>
    <property type="match status" value="1"/>
</dbReference>
<feature type="region of interest" description="Disordered" evidence="12">
    <location>
        <begin position="309"/>
        <end position="329"/>
    </location>
</feature>
<evidence type="ECO:0000256" key="10">
    <source>
        <dbReference type="ARBA" id="ARBA00023136"/>
    </source>
</evidence>
<evidence type="ECO:0000256" key="6">
    <source>
        <dbReference type="ARBA" id="ARBA00022692"/>
    </source>
</evidence>
<dbReference type="EC" id="7.1.1.9" evidence="3"/>
<comment type="similarity">
    <text evidence="2">Belongs to the cytochrome c oxidase subunit 2 family.</text>
</comment>
<dbReference type="EMBL" id="DSRU01000096">
    <property type="protein sequence ID" value="HFM97637.1"/>
    <property type="molecule type" value="Genomic_DNA"/>
</dbReference>
<dbReference type="PANTHER" id="PTHR22888:SF9">
    <property type="entry name" value="CYTOCHROME C OXIDASE SUBUNIT 2"/>
    <property type="match status" value="1"/>
</dbReference>
<organism evidence="16">
    <name type="scientific">Oscillatoriales cyanobacterium SpSt-418</name>
    <dbReference type="NCBI Taxonomy" id="2282169"/>
    <lineage>
        <taxon>Bacteria</taxon>
        <taxon>Bacillati</taxon>
        <taxon>Cyanobacteriota</taxon>
        <taxon>Cyanophyceae</taxon>
        <taxon>Oscillatoriophycideae</taxon>
        <taxon>Oscillatoriales</taxon>
    </lineage>
</organism>
<feature type="transmembrane region" description="Helical" evidence="13">
    <location>
        <begin position="46"/>
        <end position="70"/>
    </location>
</feature>
<keyword evidence="7" id="KW-1278">Translocase</keyword>
<keyword evidence="8" id="KW-0249">Electron transport</keyword>
<evidence type="ECO:0000259" key="15">
    <source>
        <dbReference type="PROSITE" id="PS50999"/>
    </source>
</evidence>
<evidence type="ECO:0000313" key="16">
    <source>
        <dbReference type="EMBL" id="HFM97637.1"/>
    </source>
</evidence>
<keyword evidence="6 13" id="KW-0812">Transmembrane</keyword>
<evidence type="ECO:0000256" key="8">
    <source>
        <dbReference type="ARBA" id="ARBA00022982"/>
    </source>
</evidence>
<proteinExistence type="inferred from homology"/>
<evidence type="ECO:0000256" key="3">
    <source>
        <dbReference type="ARBA" id="ARBA00012949"/>
    </source>
</evidence>
<keyword evidence="4" id="KW-0813">Transport</keyword>
<dbReference type="GO" id="GO:0004129">
    <property type="term" value="F:cytochrome-c oxidase activity"/>
    <property type="evidence" value="ECO:0007669"/>
    <property type="project" value="UniProtKB-EC"/>
</dbReference>
<keyword evidence="5" id="KW-0679">Respiratory chain</keyword>
<sequence length="329" mass="37161">MIKLRAILTMTIYAILVTFASIWMAKQSYSWFPPEASAESKLLDDLFSLFTGLGTFIYLGVIGPFLYSLIFHRAAKYDRSDAPPIEGNTWLEVTWTAVPLVLVLTLSFVSYRTYEKMSIRGPMELVHLHTPQMMESAYAEPFDSTPQREIQNAVETAPVEQIDVIARQWAWVFHYPEQDVTSTELHLPVDRRIRFTLRSQDVLHGFYIPAFRLSQYVVPHKDINIEMTPIKTGTFRLRDSMYSGTYFAANQTDVVVQSPGDYQQWLASAAAQTPSPAFNQAIYEYNQSSEPGAGSTKDKVAVRGWATIPPAAPPVVNYAPKHEPKSPPV</sequence>
<comment type="caution">
    <text evidence="16">The sequence shown here is derived from an EMBL/GenBank/DDBJ whole genome shotgun (WGS) entry which is preliminary data.</text>
</comment>
<evidence type="ECO:0000256" key="7">
    <source>
        <dbReference type="ARBA" id="ARBA00022967"/>
    </source>
</evidence>
<evidence type="ECO:0000256" key="12">
    <source>
        <dbReference type="SAM" id="MobiDB-lite"/>
    </source>
</evidence>
<dbReference type="PROSITE" id="PS50857">
    <property type="entry name" value="COX2_CUA"/>
    <property type="match status" value="1"/>
</dbReference>
<dbReference type="InterPro" id="IPR002429">
    <property type="entry name" value="CcO_II-like_C"/>
</dbReference>
<feature type="transmembrane region" description="Helical" evidence="13">
    <location>
        <begin position="6"/>
        <end position="25"/>
    </location>
</feature>
<gene>
    <name evidence="16" type="ORF">ENR64_07675</name>
</gene>
<evidence type="ECO:0000256" key="5">
    <source>
        <dbReference type="ARBA" id="ARBA00022660"/>
    </source>
</evidence>
<dbReference type="InterPro" id="IPR036257">
    <property type="entry name" value="Cyt_c_oxidase_su2_TM_sf"/>
</dbReference>
<dbReference type="GO" id="GO:0016020">
    <property type="term" value="C:membrane"/>
    <property type="evidence" value="ECO:0007669"/>
    <property type="project" value="UniProtKB-SubCell"/>
</dbReference>
<evidence type="ECO:0000256" key="1">
    <source>
        <dbReference type="ARBA" id="ARBA00004141"/>
    </source>
</evidence>
<dbReference type="GO" id="GO:0005507">
    <property type="term" value="F:copper ion binding"/>
    <property type="evidence" value="ECO:0007669"/>
    <property type="project" value="InterPro"/>
</dbReference>
<dbReference type="Gene3D" id="1.10.287.90">
    <property type="match status" value="1"/>
</dbReference>
<dbReference type="SUPFAM" id="SSF49503">
    <property type="entry name" value="Cupredoxins"/>
    <property type="match status" value="1"/>
</dbReference>
<reference evidence="16" key="1">
    <citation type="journal article" date="2020" name="mSystems">
        <title>Genome- and Community-Level Interaction Insights into Carbon Utilization and Element Cycling Functions of Hydrothermarchaeota in Hydrothermal Sediment.</title>
        <authorList>
            <person name="Zhou Z."/>
            <person name="Liu Y."/>
            <person name="Xu W."/>
            <person name="Pan J."/>
            <person name="Luo Z.H."/>
            <person name="Li M."/>
        </authorList>
    </citation>
    <scope>NUCLEOTIDE SEQUENCE [LARGE SCALE GENOMIC DNA]</scope>
    <source>
        <strain evidence="16">SpSt-418</strain>
    </source>
</reference>
<accession>A0A7C3PML1</accession>
<feature type="transmembrane region" description="Helical" evidence="13">
    <location>
        <begin position="90"/>
        <end position="111"/>
    </location>
</feature>
<evidence type="ECO:0000256" key="13">
    <source>
        <dbReference type="SAM" id="Phobius"/>
    </source>
</evidence>
<dbReference type="PANTHER" id="PTHR22888">
    <property type="entry name" value="CYTOCHROME C OXIDASE, SUBUNIT II"/>
    <property type="match status" value="1"/>
</dbReference>
<dbReference type="Pfam" id="PF02790">
    <property type="entry name" value="COX2_TM"/>
    <property type="match status" value="1"/>
</dbReference>
<dbReference type="SUPFAM" id="SSF81464">
    <property type="entry name" value="Cytochrome c oxidase subunit II-like, transmembrane region"/>
    <property type="match status" value="1"/>
</dbReference>
<comment type="subcellular location">
    <subcellularLocation>
        <location evidence="1">Membrane</location>
        <topology evidence="1">Multi-pass membrane protein</topology>
    </subcellularLocation>
</comment>
<keyword evidence="9 13" id="KW-1133">Transmembrane helix</keyword>
<name>A0A7C3PML1_9CYAN</name>
<feature type="domain" description="Cytochrome oxidase subunit II copper A binding" evidence="14">
    <location>
        <begin position="157"/>
        <end position="268"/>
    </location>
</feature>
<evidence type="ECO:0000259" key="14">
    <source>
        <dbReference type="PROSITE" id="PS50857"/>
    </source>
</evidence>
<dbReference type="InterPro" id="IPR045187">
    <property type="entry name" value="CcO_II"/>
</dbReference>